<feature type="transmembrane region" description="Helical" evidence="9">
    <location>
        <begin position="291"/>
        <end position="318"/>
    </location>
</feature>
<dbReference type="GO" id="GO:0015421">
    <property type="term" value="F:ABC-type oligopeptide transporter activity"/>
    <property type="evidence" value="ECO:0007669"/>
    <property type="project" value="TreeGrafter"/>
</dbReference>
<dbReference type="FunFam" id="3.40.50.300:FF:000221">
    <property type="entry name" value="Multidrug ABC transporter ATP-binding protein"/>
    <property type="match status" value="1"/>
</dbReference>
<dbReference type="PATRIC" id="fig|1142394.8.peg.238"/>
<gene>
    <name evidence="12" type="ordered locus">PSMK_02340</name>
</gene>
<dbReference type="eggNOG" id="COG1132">
    <property type="taxonomic scope" value="Bacteria"/>
</dbReference>
<keyword evidence="5" id="KW-0547">Nucleotide-binding</keyword>
<dbReference type="SUPFAM" id="SSF90123">
    <property type="entry name" value="ABC transporter transmembrane region"/>
    <property type="match status" value="1"/>
</dbReference>
<evidence type="ECO:0000259" key="10">
    <source>
        <dbReference type="PROSITE" id="PS50893"/>
    </source>
</evidence>
<dbReference type="EMBL" id="AP012338">
    <property type="protein sequence ID" value="BAM02393.1"/>
    <property type="molecule type" value="Genomic_DNA"/>
</dbReference>
<dbReference type="GO" id="GO:0005886">
    <property type="term" value="C:plasma membrane"/>
    <property type="evidence" value="ECO:0007669"/>
    <property type="project" value="UniProtKB-SubCell"/>
</dbReference>
<dbReference type="PANTHER" id="PTHR43394:SF1">
    <property type="entry name" value="ATP-BINDING CASSETTE SUB-FAMILY B MEMBER 10, MITOCHONDRIAL"/>
    <property type="match status" value="1"/>
</dbReference>
<sequence>MPSAPSQSPSPSAPAAAGVGAEASTARLILRLCRLAWGYRLQVIRSLVLQLVLLTLTLSGLGLLGLGIDVIGHAFDPLSEANPGGNKPPAWPLGYAPPSAWTSGQQVLLVAGLIAVIGLVRFALEALSAFWIAQLVQDIVVSLRSRVYDKLQRLSFRFFDANESGSIINRVTGDVQAVRMFVDQVLVQVLIMAVSLAFFAGYMLSLHVGLTLVCLLSTPLLWLLTGNFSRIVKPAYLENRRLFDTAIRVLSENAQGVHVVKGFAAQDAEVRRFAAANHAVTTQKRQIFQQVAIFVPLISFLPQLNLVILLIYGGWIYMEDPAFTVGTLVVFSGLLQQFSGQIGNVAQLANSVQQSLTGASRVFEVLDTPLEIQTRADPTPLPAPPAGGKRGGIRFEDVGFRFGKEDAVPALAHLDFEVKPGQLVAVLGATGAGKSTMLSLIPRFYDPTTGRIRLDGVDLRDLPLDALRRSIGIVFQESFLFSNTVAENIAFGHPDATQEQVERAARIASAHGFITEDLKDGYRTVLTEGGNNLSGGQRQRLAIARAVLLDPPVLLMDDPTAAIDPETEGEILAAMASAMADRTTFVVAHRLSTLRRADFVLVLDRGRVVERGTHDELMAKGGHYAEAAGVQAADTESREILGMDEAVDP</sequence>
<organism evidence="12 13">
    <name type="scientific">Phycisphaera mikurensis (strain NBRC 102666 / KCTC 22515 / FYK2301M01)</name>
    <dbReference type="NCBI Taxonomy" id="1142394"/>
    <lineage>
        <taxon>Bacteria</taxon>
        <taxon>Pseudomonadati</taxon>
        <taxon>Planctomycetota</taxon>
        <taxon>Phycisphaerae</taxon>
        <taxon>Phycisphaerales</taxon>
        <taxon>Phycisphaeraceae</taxon>
        <taxon>Phycisphaera</taxon>
    </lineage>
</organism>
<dbReference type="SMART" id="SM00382">
    <property type="entry name" value="AAA"/>
    <property type="match status" value="1"/>
</dbReference>
<feature type="domain" description="ABC transporter" evidence="10">
    <location>
        <begin position="393"/>
        <end position="630"/>
    </location>
</feature>
<dbReference type="PROSITE" id="PS00211">
    <property type="entry name" value="ABC_TRANSPORTER_1"/>
    <property type="match status" value="1"/>
</dbReference>
<dbReference type="InterPro" id="IPR039421">
    <property type="entry name" value="Type_1_exporter"/>
</dbReference>
<keyword evidence="8 9" id="KW-0472">Membrane</keyword>
<dbReference type="RefSeq" id="WP_014435613.1">
    <property type="nucleotide sequence ID" value="NC_017080.1"/>
</dbReference>
<evidence type="ECO:0000256" key="1">
    <source>
        <dbReference type="ARBA" id="ARBA00004651"/>
    </source>
</evidence>
<dbReference type="InterPro" id="IPR017871">
    <property type="entry name" value="ABC_transporter-like_CS"/>
</dbReference>
<evidence type="ECO:0000256" key="3">
    <source>
        <dbReference type="ARBA" id="ARBA00022475"/>
    </source>
</evidence>
<feature type="transmembrane region" description="Helical" evidence="9">
    <location>
        <begin position="185"/>
        <end position="204"/>
    </location>
</feature>
<dbReference type="Gene3D" id="1.20.1560.10">
    <property type="entry name" value="ABC transporter type 1, transmembrane domain"/>
    <property type="match status" value="1"/>
</dbReference>
<protein>
    <submittedName>
        <fullName evidence="12">Putative ABC transporter permease/ATP-binding protein</fullName>
    </submittedName>
</protein>
<dbReference type="InterPro" id="IPR036640">
    <property type="entry name" value="ABC1_TM_sf"/>
</dbReference>
<feature type="domain" description="ABC transmembrane type-1" evidence="11">
    <location>
        <begin position="46"/>
        <end position="354"/>
    </location>
</feature>
<dbReference type="InterPro" id="IPR003593">
    <property type="entry name" value="AAA+_ATPase"/>
</dbReference>
<feature type="transmembrane region" description="Helical" evidence="9">
    <location>
        <begin position="107"/>
        <end position="124"/>
    </location>
</feature>
<dbReference type="PROSITE" id="PS50929">
    <property type="entry name" value="ABC_TM1F"/>
    <property type="match status" value="1"/>
</dbReference>
<dbReference type="InterPro" id="IPR027417">
    <property type="entry name" value="P-loop_NTPase"/>
</dbReference>
<evidence type="ECO:0000259" key="11">
    <source>
        <dbReference type="PROSITE" id="PS50929"/>
    </source>
</evidence>
<dbReference type="KEGG" id="phm:PSMK_02340"/>
<comment type="subcellular location">
    <subcellularLocation>
        <location evidence="1">Cell membrane</location>
        <topology evidence="1">Multi-pass membrane protein</topology>
    </subcellularLocation>
</comment>
<dbReference type="InterPro" id="IPR011527">
    <property type="entry name" value="ABC1_TM_dom"/>
</dbReference>
<evidence type="ECO:0000313" key="13">
    <source>
        <dbReference type="Proteomes" id="UP000007881"/>
    </source>
</evidence>
<evidence type="ECO:0000256" key="7">
    <source>
        <dbReference type="ARBA" id="ARBA00022989"/>
    </source>
</evidence>
<evidence type="ECO:0000256" key="9">
    <source>
        <dbReference type="SAM" id="Phobius"/>
    </source>
</evidence>
<dbReference type="InterPro" id="IPR003439">
    <property type="entry name" value="ABC_transporter-like_ATP-bd"/>
</dbReference>
<keyword evidence="4 9" id="KW-0812">Transmembrane</keyword>
<dbReference type="Gene3D" id="3.40.50.300">
    <property type="entry name" value="P-loop containing nucleotide triphosphate hydrolases"/>
    <property type="match status" value="1"/>
</dbReference>
<keyword evidence="3" id="KW-1003">Cell membrane</keyword>
<evidence type="ECO:0000256" key="5">
    <source>
        <dbReference type="ARBA" id="ARBA00022741"/>
    </source>
</evidence>
<dbReference type="GO" id="GO:0016887">
    <property type="term" value="F:ATP hydrolysis activity"/>
    <property type="evidence" value="ECO:0007669"/>
    <property type="project" value="InterPro"/>
</dbReference>
<evidence type="ECO:0000256" key="2">
    <source>
        <dbReference type="ARBA" id="ARBA00022448"/>
    </source>
</evidence>
<feature type="transmembrane region" description="Helical" evidence="9">
    <location>
        <begin position="210"/>
        <end position="232"/>
    </location>
</feature>
<dbReference type="HOGENOM" id="CLU_000604_84_3_0"/>
<evidence type="ECO:0000256" key="4">
    <source>
        <dbReference type="ARBA" id="ARBA00022692"/>
    </source>
</evidence>
<keyword evidence="7 9" id="KW-1133">Transmembrane helix</keyword>
<proteinExistence type="predicted"/>
<dbReference type="Pfam" id="PF00005">
    <property type="entry name" value="ABC_tran"/>
    <property type="match status" value="1"/>
</dbReference>
<keyword evidence="13" id="KW-1185">Reference proteome</keyword>
<accession>I0IAV5</accession>
<dbReference type="SUPFAM" id="SSF52540">
    <property type="entry name" value="P-loop containing nucleoside triphosphate hydrolases"/>
    <property type="match status" value="1"/>
</dbReference>
<name>I0IAV5_PHYMF</name>
<keyword evidence="2" id="KW-0813">Transport</keyword>
<dbReference type="CDD" id="cd07346">
    <property type="entry name" value="ABC_6TM_exporters"/>
    <property type="match status" value="1"/>
</dbReference>
<dbReference type="Pfam" id="PF00664">
    <property type="entry name" value="ABC_membrane"/>
    <property type="match status" value="1"/>
</dbReference>
<feature type="transmembrane region" description="Helical" evidence="9">
    <location>
        <begin position="47"/>
        <end position="68"/>
    </location>
</feature>
<dbReference type="PANTHER" id="PTHR43394">
    <property type="entry name" value="ATP-DEPENDENT PERMEASE MDL1, MITOCHONDRIAL"/>
    <property type="match status" value="1"/>
</dbReference>
<dbReference type="PROSITE" id="PS50893">
    <property type="entry name" value="ABC_TRANSPORTER_2"/>
    <property type="match status" value="1"/>
</dbReference>
<dbReference type="Proteomes" id="UP000007881">
    <property type="component" value="Chromosome"/>
</dbReference>
<dbReference type="STRING" id="1142394.PSMK_02340"/>
<reference evidence="12 13" key="1">
    <citation type="submission" date="2012-02" db="EMBL/GenBank/DDBJ databases">
        <title>Complete genome sequence of Phycisphaera mikurensis NBRC 102666.</title>
        <authorList>
            <person name="Ankai A."/>
            <person name="Hosoyama A."/>
            <person name="Terui Y."/>
            <person name="Sekine M."/>
            <person name="Fukai R."/>
            <person name="Kato Y."/>
            <person name="Nakamura S."/>
            <person name="Yamada-Narita S."/>
            <person name="Kawakoshi A."/>
            <person name="Fukunaga Y."/>
            <person name="Yamazaki S."/>
            <person name="Fujita N."/>
        </authorList>
    </citation>
    <scope>NUCLEOTIDE SEQUENCE [LARGE SCALE GENOMIC DNA]</scope>
    <source>
        <strain evidence="13">NBRC 102666 / KCTC 22515 / FYK2301M01</strain>
    </source>
</reference>
<evidence type="ECO:0000256" key="6">
    <source>
        <dbReference type="ARBA" id="ARBA00022840"/>
    </source>
</evidence>
<evidence type="ECO:0000313" key="12">
    <source>
        <dbReference type="EMBL" id="BAM02393.1"/>
    </source>
</evidence>
<dbReference type="GO" id="GO:0005524">
    <property type="term" value="F:ATP binding"/>
    <property type="evidence" value="ECO:0007669"/>
    <property type="project" value="UniProtKB-KW"/>
</dbReference>
<keyword evidence="6 12" id="KW-0067">ATP-binding</keyword>
<evidence type="ECO:0000256" key="8">
    <source>
        <dbReference type="ARBA" id="ARBA00023136"/>
    </source>
</evidence>
<dbReference type="AlphaFoldDB" id="I0IAV5"/>